<dbReference type="EMBL" id="HBDX01000530">
    <property type="protein sequence ID" value="CAD8219761.1"/>
    <property type="molecule type" value="Transcribed_RNA"/>
</dbReference>
<evidence type="ECO:0000256" key="2">
    <source>
        <dbReference type="ARBA" id="ARBA00006824"/>
    </source>
</evidence>
<reference evidence="6" key="1">
    <citation type="submission" date="2021-01" db="EMBL/GenBank/DDBJ databases">
        <authorList>
            <person name="Corre E."/>
            <person name="Pelletier E."/>
            <person name="Niang G."/>
            <person name="Scheremetjew M."/>
            <person name="Finn R."/>
            <person name="Kale V."/>
            <person name="Holt S."/>
            <person name="Cochrane G."/>
            <person name="Meng A."/>
            <person name="Brown T."/>
            <person name="Cohen L."/>
        </authorList>
    </citation>
    <scope>NUCLEOTIDE SEQUENCE</scope>
    <source>
        <strain evidence="6">Clade-A-BCC118000</strain>
    </source>
</reference>
<dbReference type="PANTHER" id="PTHR11266:SF21">
    <property type="entry name" value="ACT DOMAIN-CONTAINING PROTEIN"/>
    <property type="match status" value="1"/>
</dbReference>
<name>A0A7R9SZ70_9CHLO</name>
<dbReference type="PANTHER" id="PTHR11266">
    <property type="entry name" value="PEROXISOMAL MEMBRANE PROTEIN 2, PXMP2 MPV17"/>
    <property type="match status" value="1"/>
</dbReference>
<organism evidence="6">
    <name type="scientific">Ostreococcus sp. 'lucimarinus'</name>
    <dbReference type="NCBI Taxonomy" id="242159"/>
    <lineage>
        <taxon>Eukaryota</taxon>
        <taxon>Viridiplantae</taxon>
        <taxon>Chlorophyta</taxon>
        <taxon>Mamiellophyceae</taxon>
        <taxon>Mamiellales</taxon>
        <taxon>Bathycoccaceae</taxon>
        <taxon>Ostreococcus</taxon>
    </lineage>
</organism>
<keyword evidence="4" id="KW-1133">Transmembrane helix</keyword>
<dbReference type="Pfam" id="PF04117">
    <property type="entry name" value="Mpv17_PMP22"/>
    <property type="match status" value="1"/>
</dbReference>
<comment type="similarity">
    <text evidence="2">Belongs to the peroxisomal membrane protein PXMP2/4 family.</text>
</comment>
<dbReference type="InterPro" id="IPR007248">
    <property type="entry name" value="Mpv17_PMP22"/>
</dbReference>
<evidence type="ECO:0000313" key="6">
    <source>
        <dbReference type="EMBL" id="CAD8219761.1"/>
    </source>
</evidence>
<evidence type="ECO:0000256" key="3">
    <source>
        <dbReference type="ARBA" id="ARBA00022692"/>
    </source>
</evidence>
<dbReference type="GO" id="GO:0005737">
    <property type="term" value="C:cytoplasm"/>
    <property type="evidence" value="ECO:0007669"/>
    <property type="project" value="TreeGrafter"/>
</dbReference>
<evidence type="ECO:0000256" key="1">
    <source>
        <dbReference type="ARBA" id="ARBA00004141"/>
    </source>
</evidence>
<proteinExistence type="inferred from homology"/>
<accession>A0A7R9SZ70</accession>
<keyword evidence="3" id="KW-0812">Transmembrane</keyword>
<gene>
    <name evidence="6" type="ORF">OLUC0939_LOCUS480</name>
</gene>
<sequence>MWVAATGRAIRREMRRRGSATGAVARHARSYARQKPLGACRRQARAREGGTAREEAPRGVSRVDALRHAGATWYEVFKQREARDEIASAFVAGAKIGTRFPRAPGRAARRAWATLKRWRREAPVTPSAALRHAGGSWLDVLTHPEFKTQLGKTLARPFQPVWLRQGAIDAAEARAKAKARDVIDPFGSLRHAGASRFAALTHEKVREYYWARVVAAYVRTVVRHPFSTAMFSSVTKCVSSDIFVQMVLEEKSFFELDWNRVASFFVLGVTYVGAFQYRLYNHWLKPLNDVWRPKYGLALSTGAVVAIDQAFVQPFLYLPTFLGIRVVSEGGTRLLDLPSEIFAKWKQTGPETMTALWLVWVPAQAINFAVVPKHLTIPWMNAIGIAWNGVLSWMTGRYAAAEAAKRKVVDEEVIERGEETAP</sequence>
<dbReference type="AlphaFoldDB" id="A0A7R9SZ70"/>
<comment type="subcellular location">
    <subcellularLocation>
        <location evidence="1">Membrane</location>
        <topology evidence="1">Multi-pass membrane protein</topology>
    </subcellularLocation>
</comment>
<protein>
    <submittedName>
        <fullName evidence="6">Uncharacterized protein</fullName>
    </submittedName>
</protein>
<dbReference type="GO" id="GO:0016020">
    <property type="term" value="C:membrane"/>
    <property type="evidence" value="ECO:0007669"/>
    <property type="project" value="UniProtKB-SubCell"/>
</dbReference>
<evidence type="ECO:0000256" key="4">
    <source>
        <dbReference type="ARBA" id="ARBA00022989"/>
    </source>
</evidence>
<keyword evidence="5" id="KW-0472">Membrane</keyword>
<evidence type="ECO:0000256" key="5">
    <source>
        <dbReference type="ARBA" id="ARBA00023136"/>
    </source>
</evidence>